<gene>
    <name evidence="1" type="ORF">AKJ09_07272</name>
</gene>
<dbReference type="AlphaFoldDB" id="A0A0K1Q4E1"/>
<keyword evidence="2" id="KW-1185">Reference proteome</keyword>
<dbReference type="Pfam" id="PF11373">
    <property type="entry name" value="DUF3175"/>
    <property type="match status" value="1"/>
</dbReference>
<dbReference type="KEGG" id="llu:AKJ09_07272"/>
<evidence type="ECO:0000313" key="1">
    <source>
        <dbReference type="EMBL" id="AKV00609.1"/>
    </source>
</evidence>
<name>A0A0K1Q4E1_9BACT</name>
<sequence length="41" mass="4623">MARINRGGRGLSKERLRVLEKAKDELRELYGRPLATKKAAA</sequence>
<evidence type="ECO:0000313" key="2">
    <source>
        <dbReference type="Proteomes" id="UP000064967"/>
    </source>
</evidence>
<accession>A0A0K1Q4E1</accession>
<protein>
    <submittedName>
        <fullName evidence="1">Uncharacterized protein</fullName>
    </submittedName>
</protein>
<dbReference type="InterPro" id="IPR021513">
    <property type="entry name" value="Phage_RSL1_Orf186"/>
</dbReference>
<organism evidence="1 2">
    <name type="scientific">Labilithrix luteola</name>
    <dbReference type="NCBI Taxonomy" id="1391654"/>
    <lineage>
        <taxon>Bacteria</taxon>
        <taxon>Pseudomonadati</taxon>
        <taxon>Myxococcota</taxon>
        <taxon>Polyangia</taxon>
        <taxon>Polyangiales</taxon>
        <taxon>Labilitrichaceae</taxon>
        <taxon>Labilithrix</taxon>
    </lineage>
</organism>
<proteinExistence type="predicted"/>
<dbReference type="EMBL" id="CP012333">
    <property type="protein sequence ID" value="AKV00609.1"/>
    <property type="molecule type" value="Genomic_DNA"/>
</dbReference>
<reference evidence="1 2" key="1">
    <citation type="submission" date="2015-08" db="EMBL/GenBank/DDBJ databases">
        <authorList>
            <person name="Babu N.S."/>
            <person name="Beckwith C.J."/>
            <person name="Beseler K.G."/>
            <person name="Brison A."/>
            <person name="Carone J.V."/>
            <person name="Caskin T.P."/>
            <person name="Diamond M."/>
            <person name="Durham M.E."/>
            <person name="Foxe J.M."/>
            <person name="Go M."/>
            <person name="Henderson B.A."/>
            <person name="Jones I.B."/>
            <person name="McGettigan J.A."/>
            <person name="Micheletti S.J."/>
            <person name="Nasrallah M.E."/>
            <person name="Ortiz D."/>
            <person name="Piller C.R."/>
            <person name="Privatt S.R."/>
            <person name="Schneider S.L."/>
            <person name="Sharp S."/>
            <person name="Smith T.C."/>
            <person name="Stanton J.D."/>
            <person name="Ullery H.E."/>
            <person name="Wilson R.J."/>
            <person name="Serrano M.G."/>
            <person name="Buck G."/>
            <person name="Lee V."/>
            <person name="Wang Y."/>
            <person name="Carvalho R."/>
            <person name="Voegtly L."/>
            <person name="Shi R."/>
            <person name="Duckworth R."/>
            <person name="Johnson A."/>
            <person name="Loviza R."/>
            <person name="Walstead R."/>
            <person name="Shah Z."/>
            <person name="Kiflezghi M."/>
            <person name="Wade K."/>
            <person name="Ball S.L."/>
            <person name="Bradley K.W."/>
            <person name="Asai D.J."/>
            <person name="Bowman C.A."/>
            <person name="Russell D.A."/>
            <person name="Pope W.H."/>
            <person name="Jacobs-Sera D."/>
            <person name="Hendrix R.W."/>
            <person name="Hatfull G.F."/>
        </authorList>
    </citation>
    <scope>NUCLEOTIDE SEQUENCE [LARGE SCALE GENOMIC DNA]</scope>
    <source>
        <strain evidence="1 2">DSM 27648</strain>
    </source>
</reference>
<dbReference type="Proteomes" id="UP000064967">
    <property type="component" value="Chromosome"/>
</dbReference>
<dbReference type="RefSeq" id="WP_240488676.1">
    <property type="nucleotide sequence ID" value="NZ_CP012333.1"/>
</dbReference>